<comment type="caution">
    <text evidence="7">The sequence shown here is derived from an EMBL/GenBank/DDBJ whole genome shotgun (WGS) entry which is preliminary data.</text>
</comment>
<evidence type="ECO:0000313" key="8">
    <source>
        <dbReference type="Proteomes" id="UP000292544"/>
    </source>
</evidence>
<reference evidence="8" key="1">
    <citation type="submission" date="2019-02" db="EMBL/GenBank/DDBJ databases">
        <title>Draft genome sequence of Muricauda sp. 176CP4-71.</title>
        <authorList>
            <person name="Park J.-S."/>
        </authorList>
    </citation>
    <scope>NUCLEOTIDE SEQUENCE [LARGE SCALE GENOMIC DNA]</scope>
    <source>
        <strain evidence="8">176GS2-150</strain>
    </source>
</reference>
<keyword evidence="4 6" id="KW-1133">Transmembrane helix</keyword>
<keyword evidence="5 6" id="KW-0472">Membrane</keyword>
<name>A0ABY1WL54_9GAMM</name>
<evidence type="ECO:0000256" key="4">
    <source>
        <dbReference type="ARBA" id="ARBA00022989"/>
    </source>
</evidence>
<evidence type="ECO:0000256" key="1">
    <source>
        <dbReference type="ARBA" id="ARBA00004651"/>
    </source>
</evidence>
<proteinExistence type="predicted"/>
<dbReference type="Proteomes" id="UP000292544">
    <property type="component" value="Unassembled WGS sequence"/>
</dbReference>
<evidence type="ECO:0000256" key="5">
    <source>
        <dbReference type="ARBA" id="ARBA00023136"/>
    </source>
</evidence>
<keyword evidence="8" id="KW-1185">Reference proteome</keyword>
<evidence type="ECO:0000256" key="2">
    <source>
        <dbReference type="ARBA" id="ARBA00022475"/>
    </source>
</evidence>
<evidence type="ECO:0000256" key="6">
    <source>
        <dbReference type="SAM" id="Phobius"/>
    </source>
</evidence>
<protein>
    <recommendedName>
        <fullName evidence="9">ATP synthase subunit I</fullName>
    </recommendedName>
</protein>
<sequence length="132" mass="14299">MKEKSLVIPLISQTRRVAIKQVQILLFLSAATGLSWTIVADYIDGIAAFCGGLSVSVGQLVFIWSALRFNGARQAGLIKSGFKQGLHLKWSATLIFAALALAKFKLPPLPFLTTFCVMVLVSASIPVMFSKK</sequence>
<feature type="transmembrane region" description="Helical" evidence="6">
    <location>
        <begin position="110"/>
        <end position="129"/>
    </location>
</feature>
<keyword evidence="3 6" id="KW-0812">Transmembrane</keyword>
<organism evidence="7 8">
    <name type="scientific">Corallincola spongiicola</name>
    <dbReference type="NCBI Taxonomy" id="2520508"/>
    <lineage>
        <taxon>Bacteria</taxon>
        <taxon>Pseudomonadati</taxon>
        <taxon>Pseudomonadota</taxon>
        <taxon>Gammaproteobacteria</taxon>
        <taxon>Alteromonadales</taxon>
        <taxon>Psychromonadaceae</taxon>
        <taxon>Corallincola</taxon>
    </lineage>
</organism>
<keyword evidence="2" id="KW-1003">Cell membrane</keyword>
<evidence type="ECO:0000256" key="3">
    <source>
        <dbReference type="ARBA" id="ARBA00022692"/>
    </source>
</evidence>
<gene>
    <name evidence="7" type="ORF">EXY25_17365</name>
</gene>
<accession>A0ABY1WL54</accession>
<dbReference type="Pfam" id="PF03899">
    <property type="entry name" value="ATP-synt_I"/>
    <property type="match status" value="1"/>
</dbReference>
<evidence type="ECO:0008006" key="9">
    <source>
        <dbReference type="Google" id="ProtNLM"/>
    </source>
</evidence>
<dbReference type="EMBL" id="SHLY01000008">
    <property type="protein sequence ID" value="TAA41071.1"/>
    <property type="molecule type" value="Genomic_DNA"/>
</dbReference>
<feature type="transmembrane region" description="Helical" evidence="6">
    <location>
        <begin position="21"/>
        <end position="39"/>
    </location>
</feature>
<feature type="transmembrane region" description="Helical" evidence="6">
    <location>
        <begin position="45"/>
        <end position="67"/>
    </location>
</feature>
<dbReference type="InterPro" id="IPR005598">
    <property type="entry name" value="ATP_synth_I"/>
</dbReference>
<feature type="transmembrane region" description="Helical" evidence="6">
    <location>
        <begin position="88"/>
        <end position="104"/>
    </location>
</feature>
<evidence type="ECO:0000313" key="7">
    <source>
        <dbReference type="EMBL" id="TAA41071.1"/>
    </source>
</evidence>
<comment type="subcellular location">
    <subcellularLocation>
        <location evidence="1">Cell membrane</location>
        <topology evidence="1">Multi-pass membrane protein</topology>
    </subcellularLocation>
</comment>